<sequence length="269" mass="31203">MDLQEMRKQLKERIQTEDFAIYARSFLSMKGTIELWGLPISSEEVIETFLKNMRNEKLQMMLALSIQDLDHLFEQGVKWIRSGIVIDYEEGRRRRARKKIEKVQKPYLKSKDPRAKSPQTQPMRFSDRPTHVYDKSGKMFSHEQLRKMLAEYESSSETVENAPKPIKILSFSCIPTEVYDVLGNMFSYQQLRDLLVEYEVSADAIAPRAKGEFCTRRTQMYDKSGNMYSHRQLCEILAKCRPSGDAAAESPRTNTDNTSSTRVHILGLD</sequence>
<gene>
    <name evidence="2" type="ORF">METSCH_A08850</name>
</gene>
<dbReference type="EMBL" id="CP034456">
    <property type="protein sequence ID" value="QBM86248.1"/>
    <property type="molecule type" value="Genomic_DNA"/>
</dbReference>
<dbReference type="AlphaFoldDB" id="A0A4P6XK19"/>
<evidence type="ECO:0000313" key="3">
    <source>
        <dbReference type="Proteomes" id="UP000292447"/>
    </source>
</evidence>
<organism evidence="2 3">
    <name type="scientific">Metschnikowia aff. pulcherrima</name>
    <dbReference type="NCBI Taxonomy" id="2163413"/>
    <lineage>
        <taxon>Eukaryota</taxon>
        <taxon>Fungi</taxon>
        <taxon>Dikarya</taxon>
        <taxon>Ascomycota</taxon>
        <taxon>Saccharomycotina</taxon>
        <taxon>Pichiomycetes</taxon>
        <taxon>Metschnikowiaceae</taxon>
        <taxon>Metschnikowia</taxon>
    </lineage>
</organism>
<reference evidence="3" key="1">
    <citation type="submission" date="2019-03" db="EMBL/GenBank/DDBJ databases">
        <title>Snf2 controls pulcherriminic acid biosynthesis and connects pigmentation and antifungal activity of the yeast Metschnikowia pulcherrima.</title>
        <authorList>
            <person name="Gore-Lloyd D."/>
            <person name="Sumann I."/>
            <person name="Brachmann A.O."/>
            <person name="Schneeberger K."/>
            <person name="Ortiz-Merino R.A."/>
            <person name="Moreno-Beltran M."/>
            <person name="Schlaefli M."/>
            <person name="Kirner P."/>
            <person name="Santos Kron A."/>
            <person name="Wolfe K.H."/>
            <person name="Piel J."/>
            <person name="Ahrens C.H."/>
            <person name="Henk D."/>
            <person name="Freimoser F.M."/>
        </authorList>
    </citation>
    <scope>NUCLEOTIDE SEQUENCE [LARGE SCALE GENOMIC DNA]</scope>
    <source>
        <strain evidence="3">APC 1.2</strain>
    </source>
</reference>
<feature type="compositionally biased region" description="Polar residues" evidence="1">
    <location>
        <begin position="251"/>
        <end position="262"/>
    </location>
</feature>
<evidence type="ECO:0000256" key="1">
    <source>
        <dbReference type="SAM" id="MobiDB-lite"/>
    </source>
</evidence>
<accession>A0A4P6XK19</accession>
<feature type="region of interest" description="Disordered" evidence="1">
    <location>
        <begin position="245"/>
        <end position="269"/>
    </location>
</feature>
<name>A0A4P6XK19_9ASCO</name>
<protein>
    <submittedName>
        <fullName evidence="2">Uncharacterized protein</fullName>
    </submittedName>
</protein>
<keyword evidence="3" id="KW-1185">Reference proteome</keyword>
<dbReference type="Proteomes" id="UP000292447">
    <property type="component" value="Chromosome I"/>
</dbReference>
<evidence type="ECO:0000313" key="2">
    <source>
        <dbReference type="EMBL" id="QBM86248.1"/>
    </source>
</evidence>
<feature type="region of interest" description="Disordered" evidence="1">
    <location>
        <begin position="109"/>
        <end position="128"/>
    </location>
</feature>
<proteinExistence type="predicted"/>